<dbReference type="Pfam" id="PF06693">
    <property type="entry name" value="DUF1190"/>
    <property type="match status" value="1"/>
</dbReference>
<protein>
    <recommendedName>
        <fullName evidence="4">DUF1190 domain-containing protein</fullName>
    </recommendedName>
</protein>
<accession>A0ABU7TB76</accession>
<dbReference type="EMBL" id="MLBY01000004">
    <property type="protein sequence ID" value="MEE7457842.1"/>
    <property type="molecule type" value="Genomic_DNA"/>
</dbReference>
<sequence length="213" mass="21232">MADERAPSKSFGRRISGEPAPAVTPPDRGAIKRSQTVSTVLVAGAGLAALSLGSLTRTAPSRDVLVYADPSACAAEGIRPAGECHSEYRIARAAYPGTAPHYDSQGACERHHGGSRCLDDATAAGSLRFVPRMAGYMIGRSAAQGVTPEPVYDHASGHGGHGGSYCTGSGTKVSTGSGGSASSGKVHGSSLGSKVSFGGFGSSGKGFSSFGGG</sequence>
<dbReference type="InterPro" id="IPR009576">
    <property type="entry name" value="Biofilm_formation_YgiB"/>
</dbReference>
<reference evidence="2 3" key="1">
    <citation type="journal article" date="2012" name="Genet. Mol. Biol.">
        <title>Analysis of 16S rRNA and mxaF genes revealing insights into Methylobacterium niche-specific plant association.</title>
        <authorList>
            <person name="Dourado M.N."/>
            <person name="Andreote F.D."/>
            <person name="Dini-Andreote F."/>
            <person name="Conti R."/>
            <person name="Araujo J.M."/>
            <person name="Araujo W.L."/>
        </authorList>
    </citation>
    <scope>NUCLEOTIDE SEQUENCE [LARGE SCALE GENOMIC DNA]</scope>
    <source>
        <strain evidence="2 3">SR1.6/4</strain>
    </source>
</reference>
<name>A0ABU7TB76_9HYPH</name>
<dbReference type="Proteomes" id="UP001349262">
    <property type="component" value="Unassembled WGS sequence"/>
</dbReference>
<evidence type="ECO:0000313" key="2">
    <source>
        <dbReference type="EMBL" id="MEE7457842.1"/>
    </source>
</evidence>
<keyword evidence="3" id="KW-1185">Reference proteome</keyword>
<organism evidence="2 3">
    <name type="scientific">Methylobacterium radiotolerans</name>
    <dbReference type="NCBI Taxonomy" id="31998"/>
    <lineage>
        <taxon>Bacteria</taxon>
        <taxon>Pseudomonadati</taxon>
        <taxon>Pseudomonadota</taxon>
        <taxon>Alphaproteobacteria</taxon>
        <taxon>Hyphomicrobiales</taxon>
        <taxon>Methylobacteriaceae</taxon>
        <taxon>Methylobacterium</taxon>
    </lineage>
</organism>
<proteinExistence type="predicted"/>
<gene>
    <name evidence="2" type="ORF">MRSR164_13975</name>
</gene>
<evidence type="ECO:0008006" key="4">
    <source>
        <dbReference type="Google" id="ProtNLM"/>
    </source>
</evidence>
<evidence type="ECO:0000313" key="3">
    <source>
        <dbReference type="Proteomes" id="UP001349262"/>
    </source>
</evidence>
<comment type="caution">
    <text evidence="2">The sequence shown here is derived from an EMBL/GenBank/DDBJ whole genome shotgun (WGS) entry which is preliminary data.</text>
</comment>
<feature type="region of interest" description="Disordered" evidence="1">
    <location>
        <begin position="1"/>
        <end position="31"/>
    </location>
</feature>
<evidence type="ECO:0000256" key="1">
    <source>
        <dbReference type="SAM" id="MobiDB-lite"/>
    </source>
</evidence>